<reference evidence="2" key="1">
    <citation type="submission" date="2013-09" db="EMBL/GenBank/DDBJ databases">
        <title>Corchorus olitorius genome sequencing.</title>
        <authorList>
            <person name="Alam M."/>
            <person name="Haque M.S."/>
            <person name="Islam M.S."/>
            <person name="Emdad E.M."/>
            <person name="Islam M.M."/>
            <person name="Ahmed B."/>
            <person name="Halim A."/>
            <person name="Hossen Q.M.M."/>
            <person name="Hossain M.Z."/>
            <person name="Ahmed R."/>
            <person name="Khan M.M."/>
            <person name="Islam R."/>
            <person name="Rashid M.M."/>
            <person name="Khan S.A."/>
            <person name="Rahman M.S."/>
            <person name="Alam M."/>
            <person name="Yahiya A.S."/>
            <person name="Khan M.S."/>
            <person name="Azam M.S."/>
            <person name="Haque T."/>
            <person name="Lashkar M.Z.H."/>
            <person name="Akhand A.I."/>
            <person name="Morshed G."/>
            <person name="Roy S."/>
            <person name="Uddin K.S."/>
            <person name="Rabeya T."/>
            <person name="Hossain A.S."/>
            <person name="Chowdhury A."/>
            <person name="Snigdha A.R."/>
            <person name="Mortoza M.S."/>
            <person name="Matin S.A."/>
            <person name="Hoque S.M.E."/>
            <person name="Islam M.K."/>
            <person name="Roy D.K."/>
            <person name="Haider R."/>
            <person name="Moosa M.M."/>
            <person name="Elias S.M."/>
            <person name="Hasan A.M."/>
            <person name="Jahan S."/>
            <person name="Shafiuddin M."/>
            <person name="Mahmood N."/>
            <person name="Shommy N.S."/>
        </authorList>
    </citation>
    <scope>NUCLEOTIDE SEQUENCE [LARGE SCALE GENOMIC DNA]</scope>
    <source>
        <strain evidence="2">cv. O-4</strain>
    </source>
</reference>
<accession>A0A1R3GBE5</accession>
<dbReference type="InterPro" id="IPR036397">
    <property type="entry name" value="RNaseH_sf"/>
</dbReference>
<dbReference type="Proteomes" id="UP000187203">
    <property type="component" value="Unassembled WGS sequence"/>
</dbReference>
<dbReference type="SUPFAM" id="SSF53098">
    <property type="entry name" value="Ribonuclease H-like"/>
    <property type="match status" value="1"/>
</dbReference>
<dbReference type="OrthoDB" id="1407557at2759"/>
<evidence type="ECO:0000313" key="2">
    <source>
        <dbReference type="Proteomes" id="UP000187203"/>
    </source>
</evidence>
<dbReference type="PANTHER" id="PTHR47074">
    <property type="entry name" value="BNAC02G40300D PROTEIN"/>
    <property type="match status" value="1"/>
</dbReference>
<evidence type="ECO:0000313" key="1">
    <source>
        <dbReference type="EMBL" id="OMO55402.1"/>
    </source>
</evidence>
<name>A0A1R3GBE5_9ROSI</name>
<sequence length="277" mass="30983">MDFCCMTSPDPMIVICKSQHSIMEIEQVLMTEELAAAINRPLQVEKWELPTPGWVKLNCDGTQDPMKKKVSIGVILRDDSGMIIRGANREAKAKSAIIAKAMAVKEGLQLAKNKVHCGSGINIWQDSWVLGVGRLERIGDGVIPLSTPQKVSKIIDHEDHCWKDEGPGDQKDFNRPLQVEKWDDSGMIIRGANRETKTRSAIIVKAMVVKEGLQLAKNKGINIWQDNWVIGIGRLERIEDGDIPLNAPQKVSEIIDLEDHCWKDEGPGDQKDFNRCI</sequence>
<dbReference type="GO" id="GO:0003676">
    <property type="term" value="F:nucleic acid binding"/>
    <property type="evidence" value="ECO:0007669"/>
    <property type="project" value="InterPro"/>
</dbReference>
<dbReference type="Gene3D" id="3.30.420.10">
    <property type="entry name" value="Ribonuclease H-like superfamily/Ribonuclease H"/>
    <property type="match status" value="1"/>
</dbReference>
<dbReference type="PANTHER" id="PTHR47074:SF48">
    <property type="entry name" value="POLYNUCLEOTIDYL TRANSFERASE, RIBONUCLEASE H-LIKE SUPERFAMILY PROTEIN"/>
    <property type="match status" value="1"/>
</dbReference>
<gene>
    <name evidence="1" type="ORF">COLO4_36007</name>
</gene>
<evidence type="ECO:0008006" key="3">
    <source>
        <dbReference type="Google" id="ProtNLM"/>
    </source>
</evidence>
<comment type="caution">
    <text evidence="1">The sequence shown here is derived from an EMBL/GenBank/DDBJ whole genome shotgun (WGS) entry which is preliminary data.</text>
</comment>
<dbReference type="EMBL" id="AWUE01022972">
    <property type="protein sequence ID" value="OMO55402.1"/>
    <property type="molecule type" value="Genomic_DNA"/>
</dbReference>
<organism evidence="1 2">
    <name type="scientific">Corchorus olitorius</name>
    <dbReference type="NCBI Taxonomy" id="93759"/>
    <lineage>
        <taxon>Eukaryota</taxon>
        <taxon>Viridiplantae</taxon>
        <taxon>Streptophyta</taxon>
        <taxon>Embryophyta</taxon>
        <taxon>Tracheophyta</taxon>
        <taxon>Spermatophyta</taxon>
        <taxon>Magnoliopsida</taxon>
        <taxon>eudicotyledons</taxon>
        <taxon>Gunneridae</taxon>
        <taxon>Pentapetalae</taxon>
        <taxon>rosids</taxon>
        <taxon>malvids</taxon>
        <taxon>Malvales</taxon>
        <taxon>Malvaceae</taxon>
        <taxon>Grewioideae</taxon>
        <taxon>Apeibeae</taxon>
        <taxon>Corchorus</taxon>
    </lineage>
</organism>
<dbReference type="AlphaFoldDB" id="A0A1R3GBE5"/>
<dbReference type="InterPro" id="IPR052929">
    <property type="entry name" value="RNase_H-like_EbsB-rel"/>
</dbReference>
<keyword evidence="2" id="KW-1185">Reference proteome</keyword>
<protein>
    <recommendedName>
        <fullName evidence="3">RNase H type-1 domain-containing protein</fullName>
    </recommendedName>
</protein>
<proteinExistence type="predicted"/>
<dbReference type="InterPro" id="IPR012337">
    <property type="entry name" value="RNaseH-like_sf"/>
</dbReference>